<dbReference type="GO" id="GO:0016779">
    <property type="term" value="F:nucleotidyltransferase activity"/>
    <property type="evidence" value="ECO:0007669"/>
    <property type="project" value="UniProtKB-KW"/>
</dbReference>
<keyword evidence="3" id="KW-1185">Reference proteome</keyword>
<keyword evidence="1" id="KW-0413">Isomerase</keyword>
<protein>
    <submittedName>
        <fullName evidence="1 2">Mannose-1-phosphate guanylyltransferase/mannose-6-phosphate isomerase</fullName>
    </submittedName>
</protein>
<dbReference type="VEuPathDB" id="VectorBase:ASIC003084"/>
<evidence type="ECO:0000313" key="3">
    <source>
        <dbReference type="Proteomes" id="UP000030765"/>
    </source>
</evidence>
<keyword evidence="1" id="KW-0808">Transferase</keyword>
<keyword evidence="1" id="KW-0548">Nucleotidyltransferase</keyword>
<dbReference type="GO" id="GO:0016853">
    <property type="term" value="F:isomerase activity"/>
    <property type="evidence" value="ECO:0007669"/>
    <property type="project" value="UniProtKB-KW"/>
</dbReference>
<dbReference type="AlphaFoldDB" id="A0A084VDL1"/>
<evidence type="ECO:0000313" key="1">
    <source>
        <dbReference type="EMBL" id="KFB36055.1"/>
    </source>
</evidence>
<dbReference type="Proteomes" id="UP000030765">
    <property type="component" value="Unassembled WGS sequence"/>
</dbReference>
<gene>
    <name evidence="1" type="ORF">ZHAS_00003084</name>
</gene>
<name>A0A084VDL1_ANOSI</name>
<sequence length="82" mass="9409">MGAIKLQWRIEIIVTVCVFTVFMGESEIFTIFPRCLLPSGSHFWHFRSNTGGFFSQSLLFLINPKKIPPNMIGKCEETADRK</sequence>
<reference evidence="1 3" key="1">
    <citation type="journal article" date="2014" name="BMC Genomics">
        <title>Genome sequence of Anopheles sinensis provides insight into genetics basis of mosquito competence for malaria parasites.</title>
        <authorList>
            <person name="Zhou D."/>
            <person name="Zhang D."/>
            <person name="Ding G."/>
            <person name="Shi L."/>
            <person name="Hou Q."/>
            <person name="Ye Y."/>
            <person name="Xu Y."/>
            <person name="Zhou H."/>
            <person name="Xiong C."/>
            <person name="Li S."/>
            <person name="Yu J."/>
            <person name="Hong S."/>
            <person name="Yu X."/>
            <person name="Zou P."/>
            <person name="Chen C."/>
            <person name="Chang X."/>
            <person name="Wang W."/>
            <person name="Lv Y."/>
            <person name="Sun Y."/>
            <person name="Ma L."/>
            <person name="Shen B."/>
            <person name="Zhu C."/>
        </authorList>
    </citation>
    <scope>NUCLEOTIDE SEQUENCE [LARGE SCALE GENOMIC DNA]</scope>
</reference>
<dbReference type="EMBL" id="ATLV01011626">
    <property type="status" value="NOT_ANNOTATED_CDS"/>
    <property type="molecule type" value="Genomic_DNA"/>
</dbReference>
<organism evidence="1">
    <name type="scientific">Anopheles sinensis</name>
    <name type="common">Mosquito</name>
    <dbReference type="NCBI Taxonomy" id="74873"/>
    <lineage>
        <taxon>Eukaryota</taxon>
        <taxon>Metazoa</taxon>
        <taxon>Ecdysozoa</taxon>
        <taxon>Arthropoda</taxon>
        <taxon>Hexapoda</taxon>
        <taxon>Insecta</taxon>
        <taxon>Pterygota</taxon>
        <taxon>Neoptera</taxon>
        <taxon>Endopterygota</taxon>
        <taxon>Diptera</taxon>
        <taxon>Nematocera</taxon>
        <taxon>Culicoidea</taxon>
        <taxon>Culicidae</taxon>
        <taxon>Anophelinae</taxon>
        <taxon>Anopheles</taxon>
    </lineage>
</organism>
<reference evidence="2" key="2">
    <citation type="submission" date="2020-05" db="UniProtKB">
        <authorList>
            <consortium name="EnsemblMetazoa"/>
        </authorList>
    </citation>
    <scope>IDENTIFICATION</scope>
</reference>
<proteinExistence type="predicted"/>
<dbReference type="EnsemblMetazoa" id="ASIC003084-RA">
    <property type="protein sequence ID" value="ASIC003084-PA"/>
    <property type="gene ID" value="ASIC003084"/>
</dbReference>
<dbReference type="EMBL" id="KE524705">
    <property type="protein sequence ID" value="KFB36055.1"/>
    <property type="molecule type" value="Genomic_DNA"/>
</dbReference>
<evidence type="ECO:0000313" key="2">
    <source>
        <dbReference type="EnsemblMetazoa" id="ASIC003084-PA"/>
    </source>
</evidence>
<accession>A0A084VDL1</accession>